<keyword evidence="3" id="KW-0732">Signal</keyword>
<dbReference type="SUPFAM" id="SSF48452">
    <property type="entry name" value="TPR-like"/>
    <property type="match status" value="1"/>
</dbReference>
<dbReference type="RefSeq" id="WP_090996685.1">
    <property type="nucleotide sequence ID" value="NZ_FOPP01000010.1"/>
</dbReference>
<protein>
    <submittedName>
        <fullName evidence="8">Starch-binding associating with outer membrane</fullName>
    </submittedName>
</protein>
<comment type="subcellular location">
    <subcellularLocation>
        <location evidence="1">Cell outer membrane</location>
    </subcellularLocation>
</comment>
<evidence type="ECO:0000259" key="7">
    <source>
        <dbReference type="Pfam" id="PF14322"/>
    </source>
</evidence>
<evidence type="ECO:0000259" key="6">
    <source>
        <dbReference type="Pfam" id="PF07980"/>
    </source>
</evidence>
<keyword evidence="4" id="KW-0472">Membrane</keyword>
<dbReference type="Pfam" id="PF07980">
    <property type="entry name" value="SusD_RagB"/>
    <property type="match status" value="1"/>
</dbReference>
<dbReference type="AlphaFoldDB" id="A0A1I2ZMA9"/>
<dbReference type="InterPro" id="IPR011990">
    <property type="entry name" value="TPR-like_helical_dom_sf"/>
</dbReference>
<dbReference type="Proteomes" id="UP000199666">
    <property type="component" value="Unassembled WGS sequence"/>
</dbReference>
<name>A0A1I2ZMA9_9SPHI</name>
<reference evidence="8 9" key="1">
    <citation type="submission" date="2016-10" db="EMBL/GenBank/DDBJ databases">
        <authorList>
            <person name="de Groot N.N."/>
        </authorList>
    </citation>
    <scope>NUCLEOTIDE SEQUENCE [LARGE SCALE GENOMIC DNA]</scope>
    <source>
        <strain evidence="8 9">DSM 18684</strain>
    </source>
</reference>
<dbReference type="STRING" id="414048.SAMN04489864_110148"/>
<evidence type="ECO:0000256" key="2">
    <source>
        <dbReference type="ARBA" id="ARBA00006275"/>
    </source>
</evidence>
<dbReference type="GO" id="GO:0009279">
    <property type="term" value="C:cell outer membrane"/>
    <property type="evidence" value="ECO:0007669"/>
    <property type="project" value="UniProtKB-SubCell"/>
</dbReference>
<dbReference type="InterPro" id="IPR012944">
    <property type="entry name" value="SusD_RagB_dom"/>
</dbReference>
<evidence type="ECO:0000313" key="9">
    <source>
        <dbReference type="Proteomes" id="UP000199666"/>
    </source>
</evidence>
<evidence type="ECO:0000256" key="5">
    <source>
        <dbReference type="ARBA" id="ARBA00023237"/>
    </source>
</evidence>
<accession>A0A1I2ZMA9</accession>
<dbReference type="Gene3D" id="1.25.40.390">
    <property type="match status" value="1"/>
</dbReference>
<feature type="domain" description="RagB/SusD" evidence="6">
    <location>
        <begin position="325"/>
        <end position="610"/>
    </location>
</feature>
<evidence type="ECO:0000256" key="4">
    <source>
        <dbReference type="ARBA" id="ARBA00023136"/>
    </source>
</evidence>
<organism evidence="8 9">
    <name type="scientific">Pedobacter insulae</name>
    <dbReference type="NCBI Taxonomy" id="414048"/>
    <lineage>
        <taxon>Bacteria</taxon>
        <taxon>Pseudomonadati</taxon>
        <taxon>Bacteroidota</taxon>
        <taxon>Sphingobacteriia</taxon>
        <taxon>Sphingobacteriales</taxon>
        <taxon>Sphingobacteriaceae</taxon>
        <taxon>Pedobacter</taxon>
    </lineage>
</organism>
<evidence type="ECO:0000256" key="1">
    <source>
        <dbReference type="ARBA" id="ARBA00004442"/>
    </source>
</evidence>
<evidence type="ECO:0000313" key="8">
    <source>
        <dbReference type="EMBL" id="SFH38963.1"/>
    </source>
</evidence>
<feature type="domain" description="SusD-like N-terminal" evidence="7">
    <location>
        <begin position="22"/>
        <end position="225"/>
    </location>
</feature>
<proteinExistence type="inferred from homology"/>
<dbReference type="OrthoDB" id="608091at2"/>
<dbReference type="EMBL" id="FOPP01000010">
    <property type="protein sequence ID" value="SFH38963.1"/>
    <property type="molecule type" value="Genomic_DNA"/>
</dbReference>
<keyword evidence="9" id="KW-1185">Reference proteome</keyword>
<dbReference type="InterPro" id="IPR033985">
    <property type="entry name" value="SusD-like_N"/>
</dbReference>
<gene>
    <name evidence="8" type="ORF">SAMN04489864_110148</name>
</gene>
<evidence type="ECO:0000256" key="3">
    <source>
        <dbReference type="ARBA" id="ARBA00022729"/>
    </source>
</evidence>
<comment type="similarity">
    <text evidence="2">Belongs to the SusD family.</text>
</comment>
<sequence length="610" mass="67713">MKKISIYAVAVFLTVVNYSCKKFIDQVPDDRLRFEQMYERKATVDQALANVYSTLPDQNQDRSASGSGNIGPWTAASDEADYTLPNFTENVNTGSWDATSGQVNYHWQNYYRGIQAASTFIANVSRCTDCNIGGIDLVSRYSNEARALRAIYYYHLVQQYGPVVLLGNDPIASDAPLAEISKPRNSMDECIEFIVSELDATIPLLPATPQANEDYGHITASVAEAYKIKALITAARPLFNGNTDYATLKNKDGKQLINQTFNAAKWTKAAAAAKAFLTNPNYANYALYSVASTPSGLPNTAFNRAFIATRDVMLNGWNSEIIFARGGDVTFYQYSLAPNHLGASGGDKGGSFLSPSQQLVDAFFTANGLPIQDDPSYSAIGTSAYQAPDPNDQGVARIISNMYVNREPRFYSNITYTGRKWINPQSNIVTDFTNNGNAGKGNIANNDYTKTGYTSRKHLTVAGWTTGRPVFSKIRLAEIYLNYIEALQESNPSDPDILIYLNRIRNRAGIAPYGNGVGAIAVPANMREAIRRERRVELAFELDRYFYTREWKIAETTDKQISGMNITQNAPGFYTPVITENRVFQKKHYLWPIPNAEVQKVPVIVQNTGW</sequence>
<dbReference type="Pfam" id="PF14322">
    <property type="entry name" value="SusD-like_3"/>
    <property type="match status" value="1"/>
</dbReference>
<keyword evidence="5" id="KW-0998">Cell outer membrane</keyword>